<name>A0A5J9WD54_9POAL</name>
<keyword evidence="4" id="KW-0217">Developmental protein</keyword>
<gene>
    <name evidence="6" type="ORF">EJB05_05815</name>
</gene>
<evidence type="ECO:0000256" key="1">
    <source>
        <dbReference type="ARBA" id="ARBA00008956"/>
    </source>
</evidence>
<organism evidence="6 7">
    <name type="scientific">Eragrostis curvula</name>
    <name type="common">weeping love grass</name>
    <dbReference type="NCBI Taxonomy" id="38414"/>
    <lineage>
        <taxon>Eukaryota</taxon>
        <taxon>Viridiplantae</taxon>
        <taxon>Streptophyta</taxon>
        <taxon>Embryophyta</taxon>
        <taxon>Tracheophyta</taxon>
        <taxon>Spermatophyta</taxon>
        <taxon>Magnoliopsida</taxon>
        <taxon>Liliopsida</taxon>
        <taxon>Poales</taxon>
        <taxon>Poaceae</taxon>
        <taxon>PACMAD clade</taxon>
        <taxon>Chloridoideae</taxon>
        <taxon>Eragrostideae</taxon>
        <taxon>Eragrostidinae</taxon>
        <taxon>Eragrostis</taxon>
    </lineage>
</organism>
<feature type="compositionally biased region" description="Polar residues" evidence="5">
    <location>
        <begin position="179"/>
        <end position="188"/>
    </location>
</feature>
<proteinExistence type="inferred from homology"/>
<feature type="region of interest" description="Disordered" evidence="5">
    <location>
        <begin position="175"/>
        <end position="268"/>
    </location>
</feature>
<dbReference type="Pfam" id="PF07899">
    <property type="entry name" value="Frigida"/>
    <property type="match status" value="1"/>
</dbReference>
<protein>
    <recommendedName>
        <fullName evidence="4">FRIGIDA-like protein</fullName>
    </recommendedName>
</protein>
<dbReference type="GO" id="GO:0009908">
    <property type="term" value="P:flower development"/>
    <property type="evidence" value="ECO:0007669"/>
    <property type="project" value="UniProtKB-KW"/>
</dbReference>
<dbReference type="AlphaFoldDB" id="A0A5J9WD54"/>
<keyword evidence="2 4" id="KW-0221">Differentiation</keyword>
<evidence type="ECO:0000256" key="5">
    <source>
        <dbReference type="SAM" id="MobiDB-lite"/>
    </source>
</evidence>
<dbReference type="PANTHER" id="PTHR31791:SF47">
    <property type="entry name" value="INACTIVE FRIGIDA-LIKE PROTEIN 2"/>
    <property type="match status" value="1"/>
</dbReference>
<evidence type="ECO:0000313" key="6">
    <source>
        <dbReference type="EMBL" id="TVU46289.1"/>
    </source>
</evidence>
<evidence type="ECO:0000313" key="7">
    <source>
        <dbReference type="Proteomes" id="UP000324897"/>
    </source>
</evidence>
<dbReference type="Gramene" id="TVU46289">
    <property type="protein sequence ID" value="TVU46289"/>
    <property type="gene ID" value="EJB05_05815"/>
</dbReference>
<feature type="compositionally biased region" description="Basic and acidic residues" evidence="5">
    <location>
        <begin position="214"/>
        <end position="241"/>
    </location>
</feature>
<evidence type="ECO:0000256" key="3">
    <source>
        <dbReference type="ARBA" id="ARBA00023089"/>
    </source>
</evidence>
<evidence type="ECO:0000256" key="2">
    <source>
        <dbReference type="ARBA" id="ARBA00022782"/>
    </source>
</evidence>
<comment type="caution">
    <text evidence="6">The sequence shown here is derived from an EMBL/GenBank/DDBJ whole genome shotgun (WGS) entry which is preliminary data.</text>
</comment>
<dbReference type="GO" id="GO:0030154">
    <property type="term" value="P:cell differentiation"/>
    <property type="evidence" value="ECO:0007669"/>
    <property type="project" value="UniProtKB-KW"/>
</dbReference>
<feature type="compositionally biased region" description="Low complexity" evidence="5">
    <location>
        <begin position="242"/>
        <end position="254"/>
    </location>
</feature>
<dbReference type="EMBL" id="RWGY01000004">
    <property type="protein sequence ID" value="TVU46289.1"/>
    <property type="molecule type" value="Genomic_DNA"/>
</dbReference>
<sequence length="351" mass="39745">MLGAWGLLYFLMSYNIVSEFDSSKIIRLFGMVPRHMQKKNTIELCKGLGISDRITDLIDYLIGKGQHLDVFHLANVFNLTDKYPLLSLLRGYIETAKQTSVEIQSKSLLSLLEDIHQSVKDRSKQELISAIPKETTNLWVAHHLVEKKITDSSQRSIIMAEIKVLLNGYARKKNGAKACTSNSQPQQKQDNKKRKKAEHELHKGQENMQQGEQSKAREQDHKQNNQQQKPHEEESQMRESEQQQQQKNRPQEMQQHLKRPRPCTVKLPTPAVPMILNVGQMGHLGRPPFSAMPGGPSYAAQPGWPGAGGAPPFAPPFGAAQYIRPFNPFYPHPQFYPSLSMGTGHVERVID</sequence>
<dbReference type="OrthoDB" id="1166059at2759"/>
<dbReference type="Proteomes" id="UP000324897">
    <property type="component" value="Chromosome 5"/>
</dbReference>
<keyword evidence="7" id="KW-1185">Reference proteome</keyword>
<accession>A0A5J9WD54</accession>
<reference evidence="6 7" key="1">
    <citation type="journal article" date="2019" name="Sci. Rep.">
        <title>A high-quality genome of Eragrostis curvula grass provides insights into Poaceae evolution and supports new strategies to enhance forage quality.</title>
        <authorList>
            <person name="Carballo J."/>
            <person name="Santos B.A.C.M."/>
            <person name="Zappacosta D."/>
            <person name="Garbus I."/>
            <person name="Selva J.P."/>
            <person name="Gallo C.A."/>
            <person name="Diaz A."/>
            <person name="Albertini E."/>
            <person name="Caccamo M."/>
            <person name="Echenique V."/>
        </authorList>
    </citation>
    <scope>NUCLEOTIDE SEQUENCE [LARGE SCALE GENOMIC DNA]</scope>
    <source>
        <strain evidence="7">cv. Victoria</strain>
        <tissue evidence="6">Leaf</tissue>
    </source>
</reference>
<comment type="similarity">
    <text evidence="1 4">Belongs to the Frigida family.</text>
</comment>
<dbReference type="PANTHER" id="PTHR31791">
    <property type="entry name" value="FRIGIDA-LIKE PROTEIN 3-RELATED"/>
    <property type="match status" value="1"/>
</dbReference>
<keyword evidence="3 4" id="KW-0287">Flowering</keyword>
<evidence type="ECO:0000256" key="4">
    <source>
        <dbReference type="RuleBase" id="RU364012"/>
    </source>
</evidence>
<dbReference type="InterPro" id="IPR012474">
    <property type="entry name" value="Frigida"/>
</dbReference>